<protein>
    <recommendedName>
        <fullName evidence="3">Lipoprotein</fullName>
    </recommendedName>
</protein>
<comment type="caution">
    <text evidence="1">The sequence shown here is derived from an EMBL/GenBank/DDBJ whole genome shotgun (WGS) entry which is preliminary data.</text>
</comment>
<accession>A0ABW4WVR2</accession>
<evidence type="ECO:0000313" key="2">
    <source>
        <dbReference type="Proteomes" id="UP001597369"/>
    </source>
</evidence>
<name>A0ABW4WVR2_9BACT</name>
<dbReference type="Proteomes" id="UP001597369">
    <property type="component" value="Unassembled WGS sequence"/>
</dbReference>
<gene>
    <name evidence="1" type="ORF">ACFSKU_06390</name>
</gene>
<dbReference type="RefSeq" id="WP_229960305.1">
    <property type="nucleotide sequence ID" value="NZ_JAJJWI010000007.1"/>
</dbReference>
<dbReference type="EMBL" id="JBHUHV010000019">
    <property type="protein sequence ID" value="MFD2066509.1"/>
    <property type="molecule type" value="Genomic_DNA"/>
</dbReference>
<sequence>MKTLYLLLLPLLITACDKTTDCCTVVDTGIAIAYTNAEGENWLKQQELTEENIQVYYLNHGQKEKMYRGNLDKPKMFSIYPDNSGKEILGLSPSDYIENSKSRTLIEFSDTEVDTVDCLFDTKGNNTICTEVWYNGESAWTTNQGQRQIQIIKE</sequence>
<evidence type="ECO:0008006" key="3">
    <source>
        <dbReference type="Google" id="ProtNLM"/>
    </source>
</evidence>
<reference evidence="2" key="1">
    <citation type="journal article" date="2019" name="Int. J. Syst. Evol. Microbiol.">
        <title>The Global Catalogue of Microorganisms (GCM) 10K type strain sequencing project: providing services to taxonomists for standard genome sequencing and annotation.</title>
        <authorList>
            <consortium name="The Broad Institute Genomics Platform"/>
            <consortium name="The Broad Institute Genome Sequencing Center for Infectious Disease"/>
            <person name="Wu L."/>
            <person name="Ma J."/>
        </authorList>
    </citation>
    <scope>NUCLEOTIDE SEQUENCE [LARGE SCALE GENOMIC DNA]</scope>
    <source>
        <strain evidence="2">JCM 16545</strain>
    </source>
</reference>
<organism evidence="1 2">
    <name type="scientific">Pontibacter silvestris</name>
    <dbReference type="NCBI Taxonomy" id="2305183"/>
    <lineage>
        <taxon>Bacteria</taxon>
        <taxon>Pseudomonadati</taxon>
        <taxon>Bacteroidota</taxon>
        <taxon>Cytophagia</taxon>
        <taxon>Cytophagales</taxon>
        <taxon>Hymenobacteraceae</taxon>
        <taxon>Pontibacter</taxon>
    </lineage>
</organism>
<evidence type="ECO:0000313" key="1">
    <source>
        <dbReference type="EMBL" id="MFD2066509.1"/>
    </source>
</evidence>
<dbReference type="PROSITE" id="PS51257">
    <property type="entry name" value="PROKAR_LIPOPROTEIN"/>
    <property type="match status" value="1"/>
</dbReference>
<keyword evidence="2" id="KW-1185">Reference proteome</keyword>
<proteinExistence type="predicted"/>